<evidence type="ECO:0000256" key="1">
    <source>
        <dbReference type="SAM" id="Coils"/>
    </source>
</evidence>
<reference evidence="4" key="1">
    <citation type="submission" date="2020-11" db="EMBL/GenBank/DDBJ databases">
        <title>Sequencing the genomes of 1000 actinobacteria strains.</title>
        <authorList>
            <person name="Klenk H.-P."/>
        </authorList>
    </citation>
    <scope>NUCLEOTIDE SEQUENCE</scope>
    <source>
        <strain evidence="4">DSM 45632</strain>
    </source>
</reference>
<comment type="caution">
    <text evidence="4">The sequence shown here is derived from an EMBL/GenBank/DDBJ whole genome shotgun (WGS) entry which is preliminary data.</text>
</comment>
<evidence type="ECO:0000313" key="5">
    <source>
        <dbReference type="Proteomes" id="UP000658613"/>
    </source>
</evidence>
<evidence type="ECO:0000256" key="3">
    <source>
        <dbReference type="SAM" id="SignalP"/>
    </source>
</evidence>
<keyword evidence="2" id="KW-1133">Transmembrane helix</keyword>
<keyword evidence="1" id="KW-0175">Coiled coil</keyword>
<feature type="coiled-coil region" evidence="1">
    <location>
        <begin position="108"/>
        <end position="135"/>
    </location>
</feature>
<sequence length="244" mass="26159">MRKHFIAAATAAALVTGVAAAPAEAKVEPDVEIFNLQVGPGICYAVTKSDNMDNLFKDAFKEVGLSETDYKDFKAETLDDVDTSILEGIQNTFDFVPFEMRYKDDESLQDWKTRLSELKKDSATAEEELKEAEKSGDSKEIVEAKQNLAGARAIERLFNAADEEMTKCIKSKTGQSLSSLLSSVGSSKGADKSGSAEKGENKELSTGAKVAIGIIVPLALIGLIGAALPTLKKVLPPQIAKMLP</sequence>
<keyword evidence="3" id="KW-0732">Signal</keyword>
<evidence type="ECO:0000256" key="2">
    <source>
        <dbReference type="SAM" id="Phobius"/>
    </source>
</evidence>
<dbReference type="EMBL" id="JADOUE010000001">
    <property type="protein sequence ID" value="MBG6121504.1"/>
    <property type="molecule type" value="Genomic_DNA"/>
</dbReference>
<dbReference type="AlphaFoldDB" id="A0A931DYS7"/>
<dbReference type="RefSeq" id="WP_196824049.1">
    <property type="nucleotide sequence ID" value="NZ_CP046980.1"/>
</dbReference>
<feature type="transmembrane region" description="Helical" evidence="2">
    <location>
        <begin position="210"/>
        <end position="231"/>
    </location>
</feature>
<evidence type="ECO:0000313" key="4">
    <source>
        <dbReference type="EMBL" id="MBG6121504.1"/>
    </source>
</evidence>
<accession>A0A931DYS7</accession>
<keyword evidence="2" id="KW-0472">Membrane</keyword>
<protein>
    <recommendedName>
        <fullName evidence="6">Secreted protein</fullName>
    </recommendedName>
</protein>
<keyword evidence="5" id="KW-1185">Reference proteome</keyword>
<organism evidence="4 5">
    <name type="scientific">Corynebacterium aquatimens</name>
    <dbReference type="NCBI Taxonomy" id="1190508"/>
    <lineage>
        <taxon>Bacteria</taxon>
        <taxon>Bacillati</taxon>
        <taxon>Actinomycetota</taxon>
        <taxon>Actinomycetes</taxon>
        <taxon>Mycobacteriales</taxon>
        <taxon>Corynebacteriaceae</taxon>
        <taxon>Corynebacterium</taxon>
    </lineage>
</organism>
<keyword evidence="2" id="KW-0812">Transmembrane</keyword>
<feature type="signal peptide" evidence="3">
    <location>
        <begin position="1"/>
        <end position="20"/>
    </location>
</feature>
<name>A0A931DYS7_9CORY</name>
<gene>
    <name evidence="4" type="ORF">IW254_000473</name>
</gene>
<proteinExistence type="predicted"/>
<evidence type="ECO:0008006" key="6">
    <source>
        <dbReference type="Google" id="ProtNLM"/>
    </source>
</evidence>
<feature type="chain" id="PRO_5039698843" description="Secreted protein" evidence="3">
    <location>
        <begin position="21"/>
        <end position="244"/>
    </location>
</feature>
<dbReference type="Proteomes" id="UP000658613">
    <property type="component" value="Unassembled WGS sequence"/>
</dbReference>